<keyword evidence="2" id="KW-0143">Chaperone</keyword>
<dbReference type="InterPro" id="IPR038052">
    <property type="entry name" value="Chaperonin_RbcX_sf"/>
</dbReference>
<dbReference type="Pfam" id="PF02341">
    <property type="entry name" value="RbcX"/>
    <property type="match status" value="1"/>
</dbReference>
<reference evidence="5 6" key="1">
    <citation type="journal article" date="2018" name="Plant J.">
        <title>Genome sequences of Chlorella sorokiniana UTEX 1602 and Micractinium conductrix SAG 241.80: implications to maltose excretion by a green alga.</title>
        <authorList>
            <person name="Arriola M.B."/>
            <person name="Velmurugan N."/>
            <person name="Zhang Y."/>
            <person name="Plunkett M.H."/>
            <person name="Hondzo H."/>
            <person name="Barney B.M."/>
        </authorList>
    </citation>
    <scope>NUCLEOTIDE SEQUENCE [LARGE SCALE GENOMIC DNA]</scope>
    <source>
        <strain evidence="6">UTEX 1602</strain>
    </source>
</reference>
<organism evidence="5 6">
    <name type="scientific">Chlorella sorokiniana</name>
    <name type="common">Freshwater green alga</name>
    <dbReference type="NCBI Taxonomy" id="3076"/>
    <lineage>
        <taxon>Eukaryota</taxon>
        <taxon>Viridiplantae</taxon>
        <taxon>Chlorophyta</taxon>
        <taxon>core chlorophytes</taxon>
        <taxon>Trebouxiophyceae</taxon>
        <taxon>Chlorellales</taxon>
        <taxon>Chlorellaceae</taxon>
        <taxon>Chlorella clade</taxon>
        <taxon>Chlorella</taxon>
    </lineage>
</organism>
<evidence type="ECO:0000313" key="5">
    <source>
        <dbReference type="EMBL" id="PRW56484.1"/>
    </source>
</evidence>
<protein>
    <submittedName>
        <fullName evidence="5">Chaperonin</fullName>
    </submittedName>
</protein>
<evidence type="ECO:0000256" key="2">
    <source>
        <dbReference type="ARBA" id="ARBA00023186"/>
    </source>
</evidence>
<dbReference type="AlphaFoldDB" id="A0A2P6TQZ4"/>
<keyword evidence="1" id="KW-0602">Photosynthesis</keyword>
<proteinExistence type="predicted"/>
<feature type="region of interest" description="Disordered" evidence="4">
    <location>
        <begin position="190"/>
        <end position="211"/>
    </location>
</feature>
<keyword evidence="3" id="KW-0120">Carbon dioxide fixation</keyword>
<dbReference type="GO" id="GO:0110102">
    <property type="term" value="P:ribulose bisphosphate carboxylase complex assembly"/>
    <property type="evidence" value="ECO:0007669"/>
    <property type="project" value="InterPro"/>
</dbReference>
<evidence type="ECO:0000313" key="6">
    <source>
        <dbReference type="Proteomes" id="UP000239899"/>
    </source>
</evidence>
<name>A0A2P6TQZ4_CHLSO</name>
<dbReference type="OrthoDB" id="510210at2759"/>
<dbReference type="Gene3D" id="1.10.1200.210">
    <property type="entry name" value="Chaperonin-like RbcX"/>
    <property type="match status" value="1"/>
</dbReference>
<dbReference type="InterPro" id="IPR003435">
    <property type="entry name" value="Chaperonin_RcbX"/>
</dbReference>
<dbReference type="GO" id="GO:0015977">
    <property type="term" value="P:carbon fixation"/>
    <property type="evidence" value="ECO:0007669"/>
    <property type="project" value="UniProtKB-KW"/>
</dbReference>
<dbReference type="GO" id="GO:0044183">
    <property type="term" value="F:protein folding chaperone"/>
    <property type="evidence" value="ECO:0007669"/>
    <property type="project" value="InterPro"/>
</dbReference>
<dbReference type="GO" id="GO:0015979">
    <property type="term" value="P:photosynthesis"/>
    <property type="evidence" value="ECO:0007669"/>
    <property type="project" value="UniProtKB-KW"/>
</dbReference>
<evidence type="ECO:0000256" key="1">
    <source>
        <dbReference type="ARBA" id="ARBA00022531"/>
    </source>
</evidence>
<comment type="caution">
    <text evidence="5">The sequence shown here is derived from an EMBL/GenBank/DDBJ whole genome shotgun (WGS) entry which is preliminary data.</text>
</comment>
<keyword evidence="6" id="KW-1185">Reference proteome</keyword>
<dbReference type="SUPFAM" id="SSF158615">
    <property type="entry name" value="RbcX-like"/>
    <property type="match status" value="1"/>
</dbReference>
<accession>A0A2P6TQZ4</accession>
<dbReference type="EMBL" id="LHPG02000008">
    <property type="protein sequence ID" value="PRW56484.1"/>
    <property type="molecule type" value="Genomic_DNA"/>
</dbReference>
<gene>
    <name evidence="5" type="ORF">C2E21_4732</name>
</gene>
<evidence type="ECO:0000256" key="3">
    <source>
        <dbReference type="ARBA" id="ARBA00023300"/>
    </source>
</evidence>
<sequence>MSRTLAPLVLSATPLRHARRCLGSVAPLAASLRSCPPARRPARLCVQANELNKWADRSNYDEHDESSWDWSTYDRETANLVLRVLTSKAAQRLLTQLGELDGYKQQWFHNYLSSHPPSEGNKFLAELLRQPNSEVHDASTDTVHKIEPANLAHRIIEIRSSMSQAMLKFPKYMEVENTEVLRAHLRSSTFVSGSSEPGYKERRGYKGLRRH</sequence>
<dbReference type="Proteomes" id="UP000239899">
    <property type="component" value="Unassembled WGS sequence"/>
</dbReference>
<evidence type="ECO:0000256" key="4">
    <source>
        <dbReference type="SAM" id="MobiDB-lite"/>
    </source>
</evidence>